<sequence>MKRMIWDGQGPVFLGKYDPDNGTPEMGFLTGLYQVGCGTRTLTTTPSIERNTINESCTGKRLPLAQLTSARSLSVSLAMQQFDGRTLAKGLAGEHVEKEAGTVTDEVLPTLNPGDYFFLKHPKVSSVVIEDSATTPTEYVAGTHYVVEDADHGRCKLIEHPAGQEGPLKVDYEYGAYGNIAAFSAEDVQTGIIFNGTNQEGYKGRVIIPRLNLAMGGDFGWISDEAASLELSGQALFVPELENDADFGPFMRVDALPV</sequence>
<accession>A0ABZ0YY38</accession>
<dbReference type="Proteomes" id="UP001327459">
    <property type="component" value="Chromosome"/>
</dbReference>
<keyword evidence="2" id="KW-1185">Reference proteome</keyword>
<reference evidence="1 2" key="1">
    <citation type="submission" date="2023-11" db="EMBL/GenBank/DDBJ databases">
        <title>MicrobeMod: A computational toolkit for identifying prokaryotic methylation and restriction-modification with nanopore sequencing.</title>
        <authorList>
            <person name="Crits-Christoph A."/>
            <person name="Kang S.C."/>
            <person name="Lee H."/>
            <person name="Ostrov N."/>
        </authorList>
    </citation>
    <scope>NUCLEOTIDE SEQUENCE [LARGE SCALE GENOMIC DNA]</scope>
    <source>
        <strain evidence="1 2">ATCC 49870</strain>
    </source>
</reference>
<name>A0ABZ0YY38_9GAMM</name>
<dbReference type="RefSeq" id="WP_322521151.1">
    <property type="nucleotide sequence ID" value="NZ_CP140153.1"/>
</dbReference>
<evidence type="ECO:0000313" key="1">
    <source>
        <dbReference type="EMBL" id="WQH16136.1"/>
    </source>
</evidence>
<protein>
    <submittedName>
        <fullName evidence="1">Uncharacterized protein</fullName>
    </submittedName>
</protein>
<evidence type="ECO:0000313" key="2">
    <source>
        <dbReference type="Proteomes" id="UP001327459"/>
    </source>
</evidence>
<dbReference type="EMBL" id="CP140153">
    <property type="protein sequence ID" value="WQH16136.1"/>
    <property type="molecule type" value="Genomic_DNA"/>
</dbReference>
<organism evidence="1 2">
    <name type="scientific">Guyparkeria halophila</name>
    <dbReference type="NCBI Taxonomy" id="47960"/>
    <lineage>
        <taxon>Bacteria</taxon>
        <taxon>Pseudomonadati</taxon>
        <taxon>Pseudomonadota</taxon>
        <taxon>Gammaproteobacteria</taxon>
        <taxon>Chromatiales</taxon>
        <taxon>Thioalkalibacteraceae</taxon>
        <taxon>Guyparkeria</taxon>
    </lineage>
</organism>
<gene>
    <name evidence="1" type="ORF">SR882_10275</name>
</gene>
<proteinExistence type="predicted"/>